<organism evidence="9">
    <name type="scientific">viral metagenome</name>
    <dbReference type="NCBI Taxonomy" id="1070528"/>
    <lineage>
        <taxon>unclassified sequences</taxon>
        <taxon>metagenomes</taxon>
        <taxon>organismal metagenomes</taxon>
    </lineage>
</organism>
<reference evidence="9" key="1">
    <citation type="journal article" date="2020" name="Nature">
        <title>Giant virus diversity and host interactions through global metagenomics.</title>
        <authorList>
            <person name="Schulz F."/>
            <person name="Roux S."/>
            <person name="Paez-Espino D."/>
            <person name="Jungbluth S."/>
            <person name="Walsh D.A."/>
            <person name="Denef V.J."/>
            <person name="McMahon K.D."/>
            <person name="Konstantinidis K.T."/>
            <person name="Eloe-Fadrosh E.A."/>
            <person name="Kyrpides N.C."/>
            <person name="Woyke T."/>
        </authorList>
    </citation>
    <scope>NUCLEOTIDE SEQUENCE</scope>
    <source>
        <strain evidence="9">GVMAG-S-ERX556101-89</strain>
    </source>
</reference>
<name>A0A6C0FHL9_9ZZZZ</name>
<keyword evidence="6" id="KW-0560">Oxidoreductase</keyword>
<dbReference type="GO" id="GO:0005971">
    <property type="term" value="C:ribonucleoside-diphosphate reductase complex"/>
    <property type="evidence" value="ECO:0007669"/>
    <property type="project" value="TreeGrafter"/>
</dbReference>
<dbReference type="Pfam" id="PF00317">
    <property type="entry name" value="Ribonuc_red_lgN"/>
    <property type="match status" value="1"/>
</dbReference>
<keyword evidence="5" id="KW-0067">ATP-binding</keyword>
<dbReference type="InterPro" id="IPR005144">
    <property type="entry name" value="ATP-cone_dom"/>
</dbReference>
<evidence type="ECO:0000256" key="2">
    <source>
        <dbReference type="ARBA" id="ARBA00012274"/>
    </source>
</evidence>
<dbReference type="PROSITE" id="PS00089">
    <property type="entry name" value="RIBORED_LARGE"/>
    <property type="match status" value="1"/>
</dbReference>
<dbReference type="InterPro" id="IPR039718">
    <property type="entry name" value="Rrm1"/>
</dbReference>
<keyword evidence="7" id="KW-0215">Deoxyribonucleotide synthesis</keyword>
<feature type="domain" description="ATP-cone" evidence="8">
    <location>
        <begin position="6"/>
        <end position="94"/>
    </location>
</feature>
<dbReference type="NCBIfam" id="TIGR02506">
    <property type="entry name" value="NrdE_NrdA"/>
    <property type="match status" value="1"/>
</dbReference>
<dbReference type="GO" id="GO:0004748">
    <property type="term" value="F:ribonucleoside-diphosphate reductase activity, thioredoxin disulfide as acceptor"/>
    <property type="evidence" value="ECO:0007669"/>
    <property type="project" value="UniProtKB-EC"/>
</dbReference>
<dbReference type="InterPro" id="IPR013346">
    <property type="entry name" value="NrdE_NrdA_C"/>
</dbReference>
<evidence type="ECO:0000256" key="6">
    <source>
        <dbReference type="ARBA" id="ARBA00023002"/>
    </source>
</evidence>
<evidence type="ECO:0000256" key="7">
    <source>
        <dbReference type="ARBA" id="ARBA00023116"/>
    </source>
</evidence>
<dbReference type="SUPFAM" id="SSF51998">
    <property type="entry name" value="PFL-like glycyl radical enzymes"/>
    <property type="match status" value="1"/>
</dbReference>
<evidence type="ECO:0000256" key="3">
    <source>
        <dbReference type="ARBA" id="ARBA00022533"/>
    </source>
</evidence>
<dbReference type="EC" id="1.17.4.1" evidence="2"/>
<dbReference type="Gene3D" id="3.20.70.20">
    <property type="match status" value="1"/>
</dbReference>
<dbReference type="EMBL" id="MN738829">
    <property type="protein sequence ID" value="QHT38395.1"/>
    <property type="molecule type" value="Genomic_DNA"/>
</dbReference>
<dbReference type="PANTHER" id="PTHR11573">
    <property type="entry name" value="RIBONUCLEOSIDE-DIPHOSPHATE REDUCTASE LARGE CHAIN"/>
    <property type="match status" value="1"/>
</dbReference>
<protein>
    <recommendedName>
        <fullName evidence="2">ribonucleoside-diphosphate reductase</fullName>
        <ecNumber evidence="2">1.17.4.1</ecNumber>
    </recommendedName>
</protein>
<dbReference type="Pfam" id="PF03477">
    <property type="entry name" value="ATP-cone"/>
    <property type="match status" value="1"/>
</dbReference>
<dbReference type="PROSITE" id="PS51161">
    <property type="entry name" value="ATP_CONE"/>
    <property type="match status" value="1"/>
</dbReference>
<dbReference type="InterPro" id="IPR000788">
    <property type="entry name" value="RNR_lg_C"/>
</dbReference>
<dbReference type="SUPFAM" id="SSF48168">
    <property type="entry name" value="R1 subunit of ribonucleotide reductase, N-terminal domain"/>
    <property type="match status" value="1"/>
</dbReference>
<accession>A0A6C0FHL9</accession>
<dbReference type="InterPro" id="IPR013509">
    <property type="entry name" value="RNR_lsu_N"/>
</dbReference>
<keyword evidence="3" id="KW-0021">Allosteric enzyme</keyword>
<dbReference type="CDD" id="cd01679">
    <property type="entry name" value="RNR_I"/>
    <property type="match status" value="1"/>
</dbReference>
<dbReference type="GO" id="GO:0009263">
    <property type="term" value="P:deoxyribonucleotide biosynthetic process"/>
    <property type="evidence" value="ECO:0007669"/>
    <property type="project" value="UniProtKB-KW"/>
</dbReference>
<dbReference type="PANTHER" id="PTHR11573:SF6">
    <property type="entry name" value="RIBONUCLEOSIDE-DIPHOSPHATE REDUCTASE LARGE SUBUNIT"/>
    <property type="match status" value="1"/>
</dbReference>
<evidence type="ECO:0000256" key="4">
    <source>
        <dbReference type="ARBA" id="ARBA00022741"/>
    </source>
</evidence>
<proteinExistence type="inferred from homology"/>
<keyword evidence="4" id="KW-0547">Nucleotide-binding</keyword>
<comment type="similarity">
    <text evidence="1">Belongs to the ribonucleoside diphosphate reductase large chain family.</text>
</comment>
<dbReference type="Pfam" id="PF02867">
    <property type="entry name" value="Ribonuc_red_lgC"/>
    <property type="match status" value="1"/>
</dbReference>
<evidence type="ECO:0000256" key="5">
    <source>
        <dbReference type="ARBA" id="ARBA00022840"/>
    </source>
</evidence>
<dbReference type="AlphaFoldDB" id="A0A6C0FHL9"/>
<dbReference type="PRINTS" id="PR01183">
    <property type="entry name" value="RIBORDTASEM1"/>
</dbReference>
<evidence type="ECO:0000259" key="8">
    <source>
        <dbReference type="PROSITE" id="PS51161"/>
    </source>
</evidence>
<sequence>MKSKQMQVITRSGIEEPFKFDKIADRLSELGENLEVDPVLIVRDVASRIKDRISTRELDELTSNICLQKLLEHPDYGKLAARVSIDNHHKITCGDFKEVVTRLASHNDALGKTAPLISDEIVNICADPEKIEKIKEWIDYTRDFRLDCFGFKTLERAYLLKSQGNIQERPSDMFMRVSLCIHSWDNNGEDARETYDAMSQGYFIHATPTLFHGGTPYPQMSSCFLMGVEDSVQGIYKGLADAAVISKHAGGLGIHCHAIRAKGSYIRKTGGTSTGLLPFLKVYNDTARYIDQGGGKRKGSFAMYLEPHHPDIIEFLSAKRPQGTEESRARDLFYALWISDLFMNRVKQNADWSLFCPNMTPGLSDVFGEEYKDLYEKYEKEGRAVKTIKARHLWDAILESQIETGGPYMLYKDAANSKSNQKNLGVIKSSNLCCEIIEYSDDKEYAVCNLASISLSSFVEEGRYNLEKLSQYVKILVKNLNKVIDKNFYPLPETRVSNLRHRPIGLGVQGLADAFIMMKFPFDSESARLLNKQIFETIYFSALEASCELAEIHGTYETYQGSPASKGILQHDMWNTKVDESVWGPLRAKIAKNGLRNSLLVAPMPTASTSQILCNNECIEPFTSNIYTRRTLAGEYVVINKHLIKELLELNLWNEEMKQRIMFFKGSVQNIHDIPEQTRALYKTAWELKQKAIIDMAVDRGAYICQSQSLNVFVESPNSKILNSIHFYGWSNGLKTGTYYIRSKPAASAQNFTMDPTLEEKIKRELAEEERIREEASCANCSA</sequence>
<dbReference type="UniPathway" id="UPA00326"/>
<dbReference type="GO" id="GO:0005524">
    <property type="term" value="F:ATP binding"/>
    <property type="evidence" value="ECO:0007669"/>
    <property type="project" value="UniProtKB-KW"/>
</dbReference>
<dbReference type="InterPro" id="IPR008926">
    <property type="entry name" value="RNR_R1-su_N"/>
</dbReference>
<evidence type="ECO:0000313" key="9">
    <source>
        <dbReference type="EMBL" id="QHT38395.1"/>
    </source>
</evidence>
<evidence type="ECO:0000256" key="1">
    <source>
        <dbReference type="ARBA" id="ARBA00010406"/>
    </source>
</evidence>